<dbReference type="Proteomes" id="UP000238308">
    <property type="component" value="Unassembled WGS sequence"/>
</dbReference>
<protein>
    <submittedName>
        <fullName evidence="1">Beta-barrel assembly machine subunit BamC</fullName>
    </submittedName>
</protein>
<dbReference type="EMBL" id="PVTV01000011">
    <property type="protein sequence ID" value="PRY99505.1"/>
    <property type="molecule type" value="Genomic_DNA"/>
</dbReference>
<sequence>MLLCERRWFRRGCFNMTFKYQFGRLPVFALTSVALALSGCSSTSFDDLKSTLDGNNSINYKSVVRTDPLSVPPDLTQATGDPRFKAPAGTTTYSQYAQQTKADGAAVTSSAQAAVLPQYKDVRVERDGDLRWLSTSIPPDQLYSRVADFFTENGFNLEKADPKAGLMTTNWAENRAKIPQDALRQLLGNVLDSLYDSGTRDKFSARIERAGNRSEVYISHQHMVEEHVAASVDSTIVWKNGREDPGLNAAMIARLMVFLGEDVDVASKKMAQASVNPQSPAVTMPAGDKTSLVVADSFERAWRRVGVALDSGGFTVDDRDRAAGDFFVRYVDSDTGVKREDPGFFERLFGAKALGQAPSYKLHLSQTGSKTEITVFDANGQRDKSATVQRMLAVLADKI</sequence>
<gene>
    <name evidence="1" type="ORF">BCM14_0952</name>
</gene>
<dbReference type="InterPro" id="IPR010653">
    <property type="entry name" value="NlpB/DapX"/>
</dbReference>
<dbReference type="Pfam" id="PF06804">
    <property type="entry name" value="Lipoprotein_18"/>
    <property type="match status" value="1"/>
</dbReference>
<name>A0A2T0XKR1_9BURK</name>
<keyword evidence="2" id="KW-1185">Reference proteome</keyword>
<reference evidence="1 2" key="1">
    <citation type="submission" date="2018-03" db="EMBL/GenBank/DDBJ databases">
        <title>Genomic Encyclopedia of Type Strains, Phase III (KMG-III): the genomes of soil and plant-associated and newly described type strains.</title>
        <authorList>
            <person name="Whitman W."/>
        </authorList>
    </citation>
    <scope>NUCLEOTIDE SEQUENCE [LARGE SCALE GENOMIC DNA]</scope>
    <source>
        <strain evidence="1 2">MWH-P2sevCIIIb</strain>
    </source>
</reference>
<evidence type="ECO:0000313" key="2">
    <source>
        <dbReference type="Proteomes" id="UP000238308"/>
    </source>
</evidence>
<proteinExistence type="predicted"/>
<organism evidence="1 2">
    <name type="scientific">Jezberella montanilacus</name>
    <dbReference type="NCBI Taxonomy" id="323426"/>
    <lineage>
        <taxon>Bacteria</taxon>
        <taxon>Pseudomonadati</taxon>
        <taxon>Pseudomonadota</taxon>
        <taxon>Betaproteobacteria</taxon>
        <taxon>Burkholderiales</taxon>
        <taxon>Alcaligenaceae</taxon>
        <taxon>Jezberella</taxon>
    </lineage>
</organism>
<evidence type="ECO:0000313" key="1">
    <source>
        <dbReference type="EMBL" id="PRY99505.1"/>
    </source>
</evidence>
<dbReference type="InterPro" id="IPR042268">
    <property type="entry name" value="BamC_C"/>
</dbReference>
<accession>A0A2T0XKR1</accession>
<comment type="caution">
    <text evidence="1">The sequence shown here is derived from an EMBL/GenBank/DDBJ whole genome shotgun (WGS) entry which is preliminary data.</text>
</comment>
<dbReference type="Gene3D" id="3.30.310.170">
    <property type="entry name" value="Outer membrane protein assembly factor BamC"/>
    <property type="match status" value="1"/>
</dbReference>
<dbReference type="AlphaFoldDB" id="A0A2T0XKR1"/>